<keyword evidence="3" id="KW-0812">Transmembrane</keyword>
<evidence type="ECO:0000256" key="2">
    <source>
        <dbReference type="SAM" id="MobiDB-lite"/>
    </source>
</evidence>
<dbReference type="Pfam" id="PF10342">
    <property type="entry name" value="Kre9_KNH"/>
    <property type="match status" value="1"/>
</dbReference>
<comment type="caution">
    <text evidence="6">The sequence shown here is derived from an EMBL/GenBank/DDBJ whole genome shotgun (WGS) entry which is preliminary data.</text>
</comment>
<keyword evidence="1 4" id="KW-0732">Signal</keyword>
<gene>
    <name evidence="6" type="ORF">BDN70DRAFT_896937</name>
</gene>
<feature type="transmembrane region" description="Helical" evidence="3">
    <location>
        <begin position="204"/>
        <end position="223"/>
    </location>
</feature>
<keyword evidence="7" id="KW-1185">Reference proteome</keyword>
<feature type="signal peptide" evidence="4">
    <location>
        <begin position="1"/>
        <end position="17"/>
    </location>
</feature>
<feature type="chain" id="PRO_5040115052" description="Yeast cell wall synthesis Kre9/Knh1-like N-terminal domain-containing protein" evidence="4">
    <location>
        <begin position="18"/>
        <end position="353"/>
    </location>
</feature>
<dbReference type="EMBL" id="MU155277">
    <property type="protein sequence ID" value="KAF9476927.1"/>
    <property type="molecule type" value="Genomic_DNA"/>
</dbReference>
<feature type="domain" description="Yeast cell wall synthesis Kre9/Knh1-like N-terminal" evidence="5">
    <location>
        <begin position="28"/>
        <end position="107"/>
    </location>
</feature>
<organism evidence="6 7">
    <name type="scientific">Pholiota conissans</name>
    <dbReference type="NCBI Taxonomy" id="109636"/>
    <lineage>
        <taxon>Eukaryota</taxon>
        <taxon>Fungi</taxon>
        <taxon>Dikarya</taxon>
        <taxon>Basidiomycota</taxon>
        <taxon>Agaricomycotina</taxon>
        <taxon>Agaricomycetes</taxon>
        <taxon>Agaricomycetidae</taxon>
        <taxon>Agaricales</taxon>
        <taxon>Agaricineae</taxon>
        <taxon>Strophariaceae</taxon>
        <taxon>Pholiota</taxon>
    </lineage>
</organism>
<keyword evidence="3" id="KW-1133">Transmembrane helix</keyword>
<evidence type="ECO:0000256" key="4">
    <source>
        <dbReference type="SAM" id="SignalP"/>
    </source>
</evidence>
<dbReference type="Proteomes" id="UP000807469">
    <property type="component" value="Unassembled WGS sequence"/>
</dbReference>
<accession>A0A9P5YWC6</accession>
<dbReference type="InterPro" id="IPR018466">
    <property type="entry name" value="Kre9/Knh1-like_N"/>
</dbReference>
<sequence>MFSKLSLLSLVLPLVSGLVLEIPKNPTTGGSVTIHWTNEQGDPSTWSFELINTAFNDAFAIANNVDPSPSALTLTLPIIPVGDGYTLQAVNIGNISDVFASTGDFAVGAATTSLSSTASTLGTSTSTKAGSVTSTGTTPTTALTTPTPGFSSVINSATTSTGTSTTSGATTSSSATTTAASTNFNAGLMLAKWVHLRPVFAYPFFFYYLLLCNIFFVVTMLFYPHCRFTFPLDPSARDTYDAICCHWNLAGSTSISDCHLTSDGTSGSSNGSTCSRILVATPSAPENFGKNIGEGDGYLYPQPRESLVSWAMGARERAGVADQASLVWVLWIDGSIERETSSSSGDPPSFLFR</sequence>
<name>A0A9P5YWC6_9AGAR</name>
<dbReference type="OrthoDB" id="5420143at2759"/>
<feature type="region of interest" description="Disordered" evidence="2">
    <location>
        <begin position="117"/>
        <end position="143"/>
    </location>
</feature>
<evidence type="ECO:0000256" key="1">
    <source>
        <dbReference type="ARBA" id="ARBA00022729"/>
    </source>
</evidence>
<proteinExistence type="predicted"/>
<evidence type="ECO:0000313" key="7">
    <source>
        <dbReference type="Proteomes" id="UP000807469"/>
    </source>
</evidence>
<protein>
    <recommendedName>
        <fullName evidence="5">Yeast cell wall synthesis Kre9/Knh1-like N-terminal domain-containing protein</fullName>
    </recommendedName>
</protein>
<keyword evidence="3" id="KW-0472">Membrane</keyword>
<reference evidence="6" key="1">
    <citation type="submission" date="2020-11" db="EMBL/GenBank/DDBJ databases">
        <authorList>
            <consortium name="DOE Joint Genome Institute"/>
            <person name="Ahrendt S."/>
            <person name="Riley R."/>
            <person name="Andreopoulos W."/>
            <person name="Labutti K."/>
            <person name="Pangilinan J."/>
            <person name="Ruiz-Duenas F.J."/>
            <person name="Barrasa J.M."/>
            <person name="Sanchez-Garcia M."/>
            <person name="Camarero S."/>
            <person name="Miyauchi S."/>
            <person name="Serrano A."/>
            <person name="Linde D."/>
            <person name="Babiker R."/>
            <person name="Drula E."/>
            <person name="Ayuso-Fernandez I."/>
            <person name="Pacheco R."/>
            <person name="Padilla G."/>
            <person name="Ferreira P."/>
            <person name="Barriuso J."/>
            <person name="Kellner H."/>
            <person name="Castanera R."/>
            <person name="Alfaro M."/>
            <person name="Ramirez L."/>
            <person name="Pisabarro A.G."/>
            <person name="Kuo A."/>
            <person name="Tritt A."/>
            <person name="Lipzen A."/>
            <person name="He G."/>
            <person name="Yan M."/>
            <person name="Ng V."/>
            <person name="Cullen D."/>
            <person name="Martin F."/>
            <person name="Rosso M.-N."/>
            <person name="Henrissat B."/>
            <person name="Hibbett D."/>
            <person name="Martinez A.T."/>
            <person name="Grigoriev I.V."/>
        </authorList>
    </citation>
    <scope>NUCLEOTIDE SEQUENCE</scope>
    <source>
        <strain evidence="6">CIRM-BRFM 674</strain>
    </source>
</reference>
<evidence type="ECO:0000256" key="3">
    <source>
        <dbReference type="SAM" id="Phobius"/>
    </source>
</evidence>
<evidence type="ECO:0000313" key="6">
    <source>
        <dbReference type="EMBL" id="KAF9476927.1"/>
    </source>
</evidence>
<evidence type="ECO:0000259" key="5">
    <source>
        <dbReference type="Pfam" id="PF10342"/>
    </source>
</evidence>
<dbReference type="AlphaFoldDB" id="A0A9P5YWC6"/>